<dbReference type="GO" id="GO:0097347">
    <property type="term" value="C:TAM protein secretion complex"/>
    <property type="evidence" value="ECO:0007669"/>
    <property type="project" value="TreeGrafter"/>
</dbReference>
<gene>
    <name evidence="7" type="ORF">SAMN04488044_1191</name>
</gene>
<evidence type="ECO:0000313" key="7">
    <source>
        <dbReference type="EMBL" id="SHG61268.1"/>
    </source>
</evidence>
<keyword evidence="2" id="KW-0812">Transmembrane</keyword>
<feature type="signal peptide" evidence="5">
    <location>
        <begin position="1"/>
        <end position="25"/>
    </location>
</feature>
<dbReference type="PANTHER" id="PTHR36985">
    <property type="entry name" value="TRANSLOCATION AND ASSEMBLY MODULE SUBUNIT TAMB"/>
    <property type="match status" value="1"/>
</dbReference>
<protein>
    <submittedName>
        <fullName evidence="7">Autotransporter secretion inner membrane protein TamB</fullName>
    </submittedName>
</protein>
<evidence type="ECO:0000313" key="8">
    <source>
        <dbReference type="Proteomes" id="UP000184211"/>
    </source>
</evidence>
<proteinExistence type="predicted"/>
<dbReference type="OrthoDB" id="7784409at2"/>
<feature type="domain" description="Translocation and assembly module TamB C-terminal" evidence="6">
    <location>
        <begin position="905"/>
        <end position="1252"/>
    </location>
</feature>
<evidence type="ECO:0000259" key="6">
    <source>
        <dbReference type="Pfam" id="PF04357"/>
    </source>
</evidence>
<dbReference type="PANTHER" id="PTHR36985:SF1">
    <property type="entry name" value="TRANSLOCATION AND ASSEMBLY MODULE SUBUNIT TAMB"/>
    <property type="match status" value="1"/>
</dbReference>
<dbReference type="GO" id="GO:0005886">
    <property type="term" value="C:plasma membrane"/>
    <property type="evidence" value="ECO:0007669"/>
    <property type="project" value="InterPro"/>
</dbReference>
<evidence type="ECO:0000256" key="5">
    <source>
        <dbReference type="SAM" id="SignalP"/>
    </source>
</evidence>
<dbReference type="STRING" id="870908.SAMN04488044_1191"/>
<sequence>MRVFVNFIFPLLLAVAFWAAPPVAAQDSTSEVAEKSALENWLQDTLSEAGREVTINGFAGAFSSNATFDELTIADDEGIWLRISKASLVWSRSALLSGRVDINEISAEKVEVLRKPLAQAAVSAEDSESWQFTVPELPVSVEIDALDIKDISFDASVLGQALNLALTGKATLAGGAADVDIKALRSDDLGEFNFAAKFANETRQLTLDLGFREAAGGMVATLLKIPDTPALAFSVKGDAPLEEFTADIALQTDADTQFGGTVRLTETTTETGPERRIQAALSGDLRPLFIADYHPFFGARSELTLDVLRPTSGLTDVQVFSLQTGLLQLNGAVLLDVGGLPKAFDVTGQITSDTPVRLPTSDVPTTLRSLRLEADFDDTRSNVWNADISISDFERDSIRLPSLALIGTGNIDRLPVREISGTFSATADGLAFDAAKLAEAFDGTYQASAAFSWVQDGLLRFDKLQLRSDAVQLAAAGTLGTLAEGFPLEGRGTLIANDLSRYSLLAGRDIAGSAHLDLSGRYDILGGGFDAAVFGATEDLKVSEPRLDPLLAGRARLRVVAERSPEGTELRVLNLHTDAAQIDATGSIDANAGQLQLEARLVELALVEPKLSGPADVSTDFGWTSDQGISMRDLVANVAGTSITGSLTSPEDALFAAFDGDLHVTSPDIAVFSDLAGRALRGAIDINLKGSANLNEARYALQSVLTADNLQTGIAQLDPLLRGEMKGQIDIGLANDLLRITEIRLRSPQAFVTAQGEDGRDRVEFELGLENLGLLVPEYSGPLRADGQLRFDENAPRNIAVRATGTGPGGIALQANGTLFDLGQRLDIALTGSAPLALANPFIAPNSIQGASRFDLQLRGAPSVAALSGQLDLSDGRMAMPDSGIVLSGLAGDVRFAATEARLNIRAQSGEGGTVTVQGPVSLQAPNRANLSIALANFGISDPELFQTSLDGTVTVDGPLQGQALIAGRVNLGRTEIVVPSGSPIGSSGLLDVTHVNAPRDVRATLDRAGVGPRDSGGSSAAYPLNIVVVAPNQIFVRGRGLDAELGGQIRLGGTTADVAASGNFGLIRGRFDILGRRFVMNEGLIDMRGSLDPFLRFVAETQTDDGAVRLILEGLASSPDIRFETDGGLPQEEAISRLLFGRGLDSISPLQAASLVSAVATLSGRSSGGLTGRLRSQLGLSDFDVTQSESGAGQLRAGAYLNENTYSEIVIDSVGNQEINLNLDITPNLTVKGGTGSNGNTGVGIFFEKDY</sequence>
<feature type="chain" id="PRO_5013177829" evidence="5">
    <location>
        <begin position="26"/>
        <end position="1252"/>
    </location>
</feature>
<keyword evidence="5" id="KW-0732">Signal</keyword>
<dbReference type="Pfam" id="PF04357">
    <property type="entry name" value="TamB"/>
    <property type="match status" value="1"/>
</dbReference>
<evidence type="ECO:0000256" key="2">
    <source>
        <dbReference type="ARBA" id="ARBA00022692"/>
    </source>
</evidence>
<keyword evidence="4" id="KW-0472">Membrane</keyword>
<keyword evidence="8" id="KW-1185">Reference proteome</keyword>
<keyword evidence="3" id="KW-1133">Transmembrane helix</keyword>
<name>A0A1M5L8D2_9RHOB</name>
<reference evidence="8" key="1">
    <citation type="submission" date="2016-11" db="EMBL/GenBank/DDBJ databases">
        <authorList>
            <person name="Varghese N."/>
            <person name="Submissions S."/>
        </authorList>
    </citation>
    <scope>NUCLEOTIDE SEQUENCE [LARGE SCALE GENOMIC DNA]</scope>
    <source>
        <strain evidence="8">DSM 28223</strain>
    </source>
</reference>
<dbReference type="EMBL" id="FQWM01000001">
    <property type="protein sequence ID" value="SHG61268.1"/>
    <property type="molecule type" value="Genomic_DNA"/>
</dbReference>
<evidence type="ECO:0000256" key="3">
    <source>
        <dbReference type="ARBA" id="ARBA00022989"/>
    </source>
</evidence>
<comment type="subcellular location">
    <subcellularLocation>
        <location evidence="1">Membrane</location>
        <topology evidence="1">Single-pass membrane protein</topology>
    </subcellularLocation>
</comment>
<organism evidence="7 8">
    <name type="scientific">Cognatishimia maritima</name>
    <dbReference type="NCBI Taxonomy" id="870908"/>
    <lineage>
        <taxon>Bacteria</taxon>
        <taxon>Pseudomonadati</taxon>
        <taxon>Pseudomonadota</taxon>
        <taxon>Alphaproteobacteria</taxon>
        <taxon>Rhodobacterales</taxon>
        <taxon>Paracoccaceae</taxon>
        <taxon>Cognatishimia</taxon>
    </lineage>
</organism>
<dbReference type="GO" id="GO:0009306">
    <property type="term" value="P:protein secretion"/>
    <property type="evidence" value="ECO:0007669"/>
    <property type="project" value="InterPro"/>
</dbReference>
<dbReference type="InterPro" id="IPR007452">
    <property type="entry name" value="TamB_C"/>
</dbReference>
<accession>A0A1M5L8D2</accession>
<dbReference type="AlphaFoldDB" id="A0A1M5L8D2"/>
<dbReference type="RefSeq" id="WP_072791534.1">
    <property type="nucleotide sequence ID" value="NZ_FQWM01000001.1"/>
</dbReference>
<dbReference type="Proteomes" id="UP000184211">
    <property type="component" value="Unassembled WGS sequence"/>
</dbReference>
<evidence type="ECO:0000256" key="4">
    <source>
        <dbReference type="ARBA" id="ARBA00023136"/>
    </source>
</evidence>
<evidence type="ECO:0000256" key="1">
    <source>
        <dbReference type="ARBA" id="ARBA00004167"/>
    </source>
</evidence>